<dbReference type="KEGG" id="cbei:LF65_00020"/>
<evidence type="ECO:0000313" key="3">
    <source>
        <dbReference type="EMBL" id="MBF7808114.1"/>
    </source>
</evidence>
<name>A0A0B5Q6Z1_CLOBE</name>
<dbReference type="GO" id="GO:0016791">
    <property type="term" value="F:phosphatase activity"/>
    <property type="evidence" value="ECO:0007669"/>
    <property type="project" value="UniProtKB-ARBA"/>
</dbReference>
<dbReference type="GeneID" id="66342888"/>
<proteinExistence type="predicted"/>
<dbReference type="EMBL" id="JABAGV010000067">
    <property type="protein sequence ID" value="MBC2476901.1"/>
    <property type="molecule type" value="Genomic_DNA"/>
</dbReference>
<gene>
    <name evidence="4" type="ORF">DFH45_001954</name>
    <name evidence="2" type="ORF">HGI39_19765</name>
    <name evidence="3" type="ORF">IS491_05335</name>
    <name evidence="1" type="ORF">LF65_00020</name>
</gene>
<dbReference type="Gene3D" id="3.40.50.1000">
    <property type="entry name" value="HAD superfamily/HAD-like"/>
    <property type="match status" value="1"/>
</dbReference>
<reference evidence="2" key="3">
    <citation type="submission" date="2020-04" db="EMBL/GenBank/DDBJ databases">
        <authorList>
            <person name="Brown S."/>
        </authorList>
    </citation>
    <scope>NUCLEOTIDE SEQUENCE</scope>
    <source>
        <strain evidence="2">DJ015</strain>
    </source>
</reference>
<dbReference type="Proteomes" id="UP001194098">
    <property type="component" value="Unassembled WGS sequence"/>
</dbReference>
<evidence type="ECO:0000313" key="5">
    <source>
        <dbReference type="Proteomes" id="UP000031866"/>
    </source>
</evidence>
<dbReference type="Proteomes" id="UP000821656">
    <property type="component" value="Unassembled WGS sequence"/>
</dbReference>
<dbReference type="InterPro" id="IPR036412">
    <property type="entry name" value="HAD-like_sf"/>
</dbReference>
<dbReference type="EMBL" id="JABSXK010000001">
    <property type="protein sequence ID" value="NRV08991.1"/>
    <property type="molecule type" value="Genomic_DNA"/>
</dbReference>
<dbReference type="InterPro" id="IPR023214">
    <property type="entry name" value="HAD_sf"/>
</dbReference>
<dbReference type="PANTHER" id="PTHR10000">
    <property type="entry name" value="PHOSPHOSERINE PHOSPHATASE"/>
    <property type="match status" value="1"/>
</dbReference>
<dbReference type="NCBIfam" id="TIGR01484">
    <property type="entry name" value="HAD-SF-IIB"/>
    <property type="match status" value="1"/>
</dbReference>
<dbReference type="GO" id="GO:0005829">
    <property type="term" value="C:cytosol"/>
    <property type="evidence" value="ECO:0007669"/>
    <property type="project" value="TreeGrafter"/>
</dbReference>
<evidence type="ECO:0000313" key="2">
    <source>
        <dbReference type="EMBL" id="MBC2476901.1"/>
    </source>
</evidence>
<protein>
    <submittedName>
        <fullName evidence="2">Cof-type HAD-IIB family hydrolase</fullName>
    </submittedName>
    <submittedName>
        <fullName evidence="1">Haloacid dehalogenase</fullName>
    </submittedName>
</protein>
<reference evidence="4" key="4">
    <citation type="submission" date="2020-05" db="EMBL/GenBank/DDBJ databases">
        <title>Genomic insights into acetone-butanol-ethanol (ABE) fermentation by sequencing solventogenic clostridia strains.</title>
        <authorList>
            <person name="Brown S."/>
        </authorList>
    </citation>
    <scope>NUCLEOTIDE SEQUENCE</scope>
    <source>
        <strain evidence="4">DJ126</strain>
    </source>
</reference>
<dbReference type="Proteomes" id="UP000631418">
    <property type="component" value="Unassembled WGS sequence"/>
</dbReference>
<reference evidence="5" key="1">
    <citation type="submission" date="2014-12" db="EMBL/GenBank/DDBJ databases">
        <title>Genome sequence of Clostridium beijerinckii strain 59B.</title>
        <authorList>
            <person name="Little G.T."/>
            <person name="Minton N.P."/>
        </authorList>
    </citation>
    <scope>NUCLEOTIDE SEQUENCE [LARGE SCALE GENOMIC DNA]</scope>
    <source>
        <strain evidence="5">59B</strain>
    </source>
</reference>
<dbReference type="InterPro" id="IPR006379">
    <property type="entry name" value="HAD-SF_hydro_IIB"/>
</dbReference>
<reference evidence="1" key="2">
    <citation type="submission" date="2016-02" db="EMBL/GenBank/DDBJ databases">
        <title>Genome sequence of Clostridium beijerinckii strain 59B.</title>
        <authorList>
            <person name="Little G.T."/>
            <person name="Minton N.P."/>
        </authorList>
    </citation>
    <scope>NUCLEOTIDE SEQUENCE</scope>
    <source>
        <strain evidence="1">NCIMB 14988</strain>
    </source>
</reference>
<dbReference type="OrthoDB" id="306707at2"/>
<accession>A0A0B5Q6Z1</accession>
<reference evidence="2" key="6">
    <citation type="journal article" date="2022" name="Nat. Biotechnol.">
        <title>Carbon-negative production of acetone and isopropanol by gas fermentation at industrial pilot scale.</title>
        <authorList>
            <person name="Liew F.E."/>
            <person name="Nogle R."/>
            <person name="Abdalla T."/>
            <person name="Rasor B.J."/>
            <person name="Canter C."/>
            <person name="Jensen R.O."/>
            <person name="Wang L."/>
            <person name="Strutz J."/>
            <person name="Chirania P."/>
            <person name="De Tissera S."/>
            <person name="Mueller A.P."/>
            <person name="Ruan Z."/>
            <person name="Gao A."/>
            <person name="Tran L."/>
            <person name="Engle N.L."/>
            <person name="Bromley J.C."/>
            <person name="Daniell J."/>
            <person name="Conrado R."/>
            <person name="Tschaplinski T.J."/>
            <person name="Giannone R.J."/>
            <person name="Hettich R.L."/>
            <person name="Karim A.S."/>
            <person name="Simpson S.D."/>
            <person name="Brown S.D."/>
            <person name="Leang C."/>
            <person name="Jewett M.C."/>
            <person name="Kopke M."/>
        </authorList>
    </citation>
    <scope>NUCLEOTIDE SEQUENCE</scope>
    <source>
        <strain evidence="2">DJ015</strain>
    </source>
</reference>
<dbReference type="PANTHER" id="PTHR10000:SF8">
    <property type="entry name" value="HAD SUPERFAMILY HYDROLASE-LIKE, TYPE 3"/>
    <property type="match status" value="1"/>
</dbReference>
<dbReference type="RefSeq" id="WP_011967385.1">
    <property type="nucleotide sequence ID" value="NZ_BKAK01000089.1"/>
</dbReference>
<organism evidence="1 5">
    <name type="scientific">Clostridium beijerinckii</name>
    <name type="common">Clostridium MP</name>
    <dbReference type="NCBI Taxonomy" id="1520"/>
    <lineage>
        <taxon>Bacteria</taxon>
        <taxon>Bacillati</taxon>
        <taxon>Bacillota</taxon>
        <taxon>Clostridia</taxon>
        <taxon>Eubacteriales</taxon>
        <taxon>Clostridiaceae</taxon>
        <taxon>Clostridium</taxon>
    </lineage>
</organism>
<dbReference type="OMA" id="NEHHHNF"/>
<sequence length="262" mass="30003">MKFLASDLDGTLFRDNKISEKDLDALRRLKAFGNKIIISTGRSLKGVNSILKEYPFEYDYLVMCNGGVIMDNRNNIIHEKSIPNKIQNRIIADFYDIGDSLIYYDDGNDTYMIENKLVDVSAVDADFFNHFSNRVTLEEALSSVSDSQIMSVFNVSQSIEKSELVREKLINEYDEYIEAFRNQVFVDIVAKNCSKGNAIMMILEDENKGVDSLYTVGDSMNDISMFKITNNSYTFNSVEELIKPYADNLVDHVFEVIEDMLR</sequence>
<dbReference type="STRING" id="1520.LF65_00020"/>
<dbReference type="Proteomes" id="UP000031866">
    <property type="component" value="Chromosome"/>
</dbReference>
<dbReference type="AlphaFoldDB" id="A0A0B5Q6Z1"/>
<evidence type="ECO:0000313" key="4">
    <source>
        <dbReference type="EMBL" id="NRV08991.1"/>
    </source>
</evidence>
<reference evidence="3" key="5">
    <citation type="submission" date="2020-11" db="EMBL/GenBank/DDBJ databases">
        <authorList>
            <person name="Thieme N."/>
            <person name="Liebl W."/>
            <person name="Zverlov V."/>
        </authorList>
    </citation>
    <scope>NUCLEOTIDE SEQUENCE</scope>
    <source>
        <strain evidence="3">NT08</strain>
    </source>
</reference>
<dbReference type="EMBL" id="CP010086">
    <property type="protein sequence ID" value="AJG96715.1"/>
    <property type="molecule type" value="Genomic_DNA"/>
</dbReference>
<dbReference type="Pfam" id="PF08282">
    <property type="entry name" value="Hydrolase_3"/>
    <property type="match status" value="1"/>
</dbReference>
<dbReference type="GO" id="GO:0000287">
    <property type="term" value="F:magnesium ion binding"/>
    <property type="evidence" value="ECO:0007669"/>
    <property type="project" value="TreeGrafter"/>
</dbReference>
<dbReference type="EMBL" id="JADOEF010000001">
    <property type="protein sequence ID" value="MBF7808114.1"/>
    <property type="molecule type" value="Genomic_DNA"/>
</dbReference>
<keyword evidence="2" id="KW-0378">Hydrolase</keyword>
<dbReference type="InterPro" id="IPR000150">
    <property type="entry name" value="Cof"/>
</dbReference>
<dbReference type="SUPFAM" id="SSF56784">
    <property type="entry name" value="HAD-like"/>
    <property type="match status" value="1"/>
</dbReference>
<dbReference type="NCBIfam" id="TIGR00099">
    <property type="entry name" value="Cof-subfamily"/>
    <property type="match status" value="1"/>
</dbReference>
<evidence type="ECO:0000313" key="1">
    <source>
        <dbReference type="EMBL" id="AJG96715.1"/>
    </source>
</evidence>
<dbReference type="Gene3D" id="3.30.1240.10">
    <property type="match status" value="1"/>
</dbReference>